<dbReference type="InterPro" id="IPR006683">
    <property type="entry name" value="Thioestr_dom"/>
</dbReference>
<sequence>MEAHANSRDYFEKDLLARELGLELVEISPGAARVRLPTSSRRLNGLGTTHGALIFALADIAFATACNSHGQTAIGIQANITYLSASGDGPLEARARELSRGRKLATYEVRVLDSEERQVAAFQATAYLR</sequence>
<dbReference type="NCBIfam" id="TIGR00369">
    <property type="entry name" value="unchar_dom_1"/>
    <property type="match status" value="1"/>
</dbReference>
<dbReference type="RefSeq" id="WP_267533105.1">
    <property type="nucleotide sequence ID" value="NZ_JAPNKA010000001.1"/>
</dbReference>
<dbReference type="Pfam" id="PF03061">
    <property type="entry name" value="4HBT"/>
    <property type="match status" value="1"/>
</dbReference>
<dbReference type="Gene3D" id="3.10.129.10">
    <property type="entry name" value="Hotdog Thioesterase"/>
    <property type="match status" value="1"/>
</dbReference>
<proteinExistence type="predicted"/>
<gene>
    <name evidence="3" type="ORF">OV287_06470</name>
</gene>
<organism evidence="3 4">
    <name type="scientific">Archangium lansingense</name>
    <dbReference type="NCBI Taxonomy" id="2995310"/>
    <lineage>
        <taxon>Bacteria</taxon>
        <taxon>Pseudomonadati</taxon>
        <taxon>Myxococcota</taxon>
        <taxon>Myxococcia</taxon>
        <taxon>Myxococcales</taxon>
        <taxon>Cystobacterineae</taxon>
        <taxon>Archangiaceae</taxon>
        <taxon>Archangium</taxon>
    </lineage>
</organism>
<protein>
    <submittedName>
        <fullName evidence="3">PaaI family thioesterase</fullName>
    </submittedName>
</protein>
<evidence type="ECO:0000259" key="2">
    <source>
        <dbReference type="Pfam" id="PF03061"/>
    </source>
</evidence>
<keyword evidence="4" id="KW-1185">Reference proteome</keyword>
<evidence type="ECO:0000313" key="3">
    <source>
        <dbReference type="EMBL" id="MCY1074124.1"/>
    </source>
</evidence>
<evidence type="ECO:0000256" key="1">
    <source>
        <dbReference type="ARBA" id="ARBA00022801"/>
    </source>
</evidence>
<dbReference type="EMBL" id="JAPNKA010000001">
    <property type="protein sequence ID" value="MCY1074124.1"/>
    <property type="molecule type" value="Genomic_DNA"/>
</dbReference>
<dbReference type="InterPro" id="IPR052723">
    <property type="entry name" value="Acyl-CoA_thioesterase_PaaI"/>
</dbReference>
<dbReference type="InterPro" id="IPR003736">
    <property type="entry name" value="PAAI_dom"/>
</dbReference>
<feature type="domain" description="Thioesterase" evidence="2">
    <location>
        <begin position="47"/>
        <end position="119"/>
    </location>
</feature>
<dbReference type="CDD" id="cd03443">
    <property type="entry name" value="PaaI_thioesterase"/>
    <property type="match status" value="1"/>
</dbReference>
<comment type="caution">
    <text evidence="3">The sequence shown here is derived from an EMBL/GenBank/DDBJ whole genome shotgun (WGS) entry which is preliminary data.</text>
</comment>
<evidence type="ECO:0000313" key="4">
    <source>
        <dbReference type="Proteomes" id="UP001207654"/>
    </source>
</evidence>
<dbReference type="Proteomes" id="UP001207654">
    <property type="component" value="Unassembled WGS sequence"/>
</dbReference>
<dbReference type="SUPFAM" id="SSF54637">
    <property type="entry name" value="Thioesterase/thiol ester dehydrase-isomerase"/>
    <property type="match status" value="1"/>
</dbReference>
<reference evidence="3 4" key="1">
    <citation type="submission" date="2022-11" db="EMBL/GenBank/DDBJ databases">
        <title>Minimal conservation of predation-associated metabolite biosynthetic gene clusters underscores biosynthetic potential of Myxococcota including descriptions for ten novel species: Archangium lansinium sp. nov., Myxococcus landrumus sp. nov., Nannocystis bai.</title>
        <authorList>
            <person name="Ahearne A."/>
            <person name="Stevens C."/>
            <person name="Phillips K."/>
        </authorList>
    </citation>
    <scope>NUCLEOTIDE SEQUENCE [LARGE SCALE GENOMIC DNA]</scope>
    <source>
        <strain evidence="3 4">MIWBW</strain>
    </source>
</reference>
<accession>A0ABT3ZZG1</accession>
<dbReference type="PANTHER" id="PTHR42856">
    <property type="entry name" value="ACYL-COENZYME A THIOESTERASE PAAI"/>
    <property type="match status" value="1"/>
</dbReference>
<name>A0ABT3ZZG1_9BACT</name>
<keyword evidence="1" id="KW-0378">Hydrolase</keyword>
<dbReference type="InterPro" id="IPR029069">
    <property type="entry name" value="HotDog_dom_sf"/>
</dbReference>
<dbReference type="PANTHER" id="PTHR42856:SF1">
    <property type="entry name" value="ACYL-COENZYME A THIOESTERASE PAAI"/>
    <property type="match status" value="1"/>
</dbReference>